<name>A0ABU6VA90_9FABA</name>
<sequence>MLDGLSSPGFQQVISEMLLEGDGCYRPDTQFDGSQVHLDLNEPVSSPSHVFMALGGTLPSAAHVPGGSWEVPFMEPSRLPTPLELGGLNRRQMFSGGFGQPPPICVPLNVLRRFFATAGITAAKRFLFCDGF</sequence>
<gene>
    <name evidence="1" type="ORF">PIB30_025286</name>
</gene>
<keyword evidence="2" id="KW-1185">Reference proteome</keyword>
<accession>A0ABU6VA90</accession>
<organism evidence="1 2">
    <name type="scientific">Stylosanthes scabra</name>
    <dbReference type="NCBI Taxonomy" id="79078"/>
    <lineage>
        <taxon>Eukaryota</taxon>
        <taxon>Viridiplantae</taxon>
        <taxon>Streptophyta</taxon>
        <taxon>Embryophyta</taxon>
        <taxon>Tracheophyta</taxon>
        <taxon>Spermatophyta</taxon>
        <taxon>Magnoliopsida</taxon>
        <taxon>eudicotyledons</taxon>
        <taxon>Gunneridae</taxon>
        <taxon>Pentapetalae</taxon>
        <taxon>rosids</taxon>
        <taxon>fabids</taxon>
        <taxon>Fabales</taxon>
        <taxon>Fabaceae</taxon>
        <taxon>Papilionoideae</taxon>
        <taxon>50 kb inversion clade</taxon>
        <taxon>dalbergioids sensu lato</taxon>
        <taxon>Dalbergieae</taxon>
        <taxon>Pterocarpus clade</taxon>
        <taxon>Stylosanthes</taxon>
    </lineage>
</organism>
<evidence type="ECO:0000313" key="2">
    <source>
        <dbReference type="Proteomes" id="UP001341840"/>
    </source>
</evidence>
<reference evidence="1 2" key="1">
    <citation type="journal article" date="2023" name="Plants (Basel)">
        <title>Bridging the Gap: Combining Genomics and Transcriptomics Approaches to Understand Stylosanthes scabra, an Orphan Legume from the Brazilian Caatinga.</title>
        <authorList>
            <person name="Ferreira-Neto J.R.C."/>
            <person name="da Silva M.D."/>
            <person name="Binneck E."/>
            <person name="de Melo N.F."/>
            <person name="da Silva R.H."/>
            <person name="de Melo A.L.T.M."/>
            <person name="Pandolfi V."/>
            <person name="Bustamante F.O."/>
            <person name="Brasileiro-Vidal A.C."/>
            <person name="Benko-Iseppon A.M."/>
        </authorList>
    </citation>
    <scope>NUCLEOTIDE SEQUENCE [LARGE SCALE GENOMIC DNA]</scope>
    <source>
        <tissue evidence="1">Leaves</tissue>
    </source>
</reference>
<protein>
    <submittedName>
        <fullName evidence="1">Uncharacterized protein</fullName>
    </submittedName>
</protein>
<comment type="caution">
    <text evidence="1">The sequence shown here is derived from an EMBL/GenBank/DDBJ whole genome shotgun (WGS) entry which is preliminary data.</text>
</comment>
<dbReference type="Proteomes" id="UP001341840">
    <property type="component" value="Unassembled WGS sequence"/>
</dbReference>
<proteinExistence type="predicted"/>
<evidence type="ECO:0000313" key="1">
    <source>
        <dbReference type="EMBL" id="MED6169872.1"/>
    </source>
</evidence>
<dbReference type="EMBL" id="JASCZI010151127">
    <property type="protein sequence ID" value="MED6169872.1"/>
    <property type="molecule type" value="Genomic_DNA"/>
</dbReference>